<feature type="transmembrane region" description="Helical" evidence="1">
    <location>
        <begin position="143"/>
        <end position="163"/>
    </location>
</feature>
<keyword evidence="1" id="KW-0472">Membrane</keyword>
<comment type="caution">
    <text evidence="2">The sequence shown here is derived from an EMBL/GenBank/DDBJ whole genome shotgun (WGS) entry which is preliminary data.</text>
</comment>
<dbReference type="GO" id="GO:0016787">
    <property type="term" value="F:hydrolase activity"/>
    <property type="evidence" value="ECO:0007669"/>
    <property type="project" value="UniProtKB-KW"/>
</dbReference>
<keyword evidence="1" id="KW-1133">Transmembrane helix</keyword>
<accession>A0AAW4PWJ8</accession>
<feature type="transmembrane region" description="Helical" evidence="1">
    <location>
        <begin position="60"/>
        <end position="79"/>
    </location>
</feature>
<dbReference type="EMBL" id="RKLR01000013">
    <property type="protein sequence ID" value="MBX0325413.1"/>
    <property type="molecule type" value="Genomic_DNA"/>
</dbReference>
<name>A0AAW4PWJ8_9EURY</name>
<evidence type="ECO:0000256" key="1">
    <source>
        <dbReference type="SAM" id="Phobius"/>
    </source>
</evidence>
<dbReference type="AlphaFoldDB" id="A0AAW4PWJ8"/>
<keyword evidence="1" id="KW-0812">Transmembrane</keyword>
<evidence type="ECO:0000313" key="2">
    <source>
        <dbReference type="EMBL" id="MBX0325413.1"/>
    </source>
</evidence>
<reference evidence="2 3" key="1">
    <citation type="submission" date="2021-06" db="EMBL/GenBank/DDBJ databases">
        <title>Halomicroarcula sp. a new haloarchaeum isolated from saline soil.</title>
        <authorList>
            <person name="Duran-Viseras A."/>
            <person name="Sanchez-Porro C."/>
            <person name="Ventosa A."/>
        </authorList>
    </citation>
    <scope>NUCLEOTIDE SEQUENCE [LARGE SCALE GENOMIC DNA]</scope>
    <source>
        <strain evidence="2 3">F13</strain>
    </source>
</reference>
<dbReference type="RefSeq" id="WP_220620277.1">
    <property type="nucleotide sequence ID" value="NZ_RKLR01000013.1"/>
</dbReference>
<sequence>MWPWGHAAVGYLLCTLWLRARYGHRPTAGVVLPLAVGTQFPDLVDKPLGWTLGVLPSGRAGAHSLLIALPLLVVLWWHLDSRHGRTAVAGFALGYLSHLAGDGIYAVFDGEVLYLGYLLWPVTPLPPYEESAGILAHFAAAEVTPHLLLEVGLFVVATALWLVDGAPGLRVLGQWCMRQANAAASTLAGR</sequence>
<protein>
    <submittedName>
        <fullName evidence="2">Metal-dependent hydrolase</fullName>
    </submittedName>
</protein>
<evidence type="ECO:0000313" key="3">
    <source>
        <dbReference type="Proteomes" id="UP001430377"/>
    </source>
</evidence>
<gene>
    <name evidence="2" type="ORF">EGH21_20510</name>
</gene>
<proteinExistence type="predicted"/>
<keyword evidence="3" id="KW-1185">Reference proteome</keyword>
<dbReference type="Pfam" id="PF04307">
    <property type="entry name" value="YdjM"/>
    <property type="match status" value="1"/>
</dbReference>
<dbReference type="InterPro" id="IPR007404">
    <property type="entry name" value="YdjM-like"/>
</dbReference>
<feature type="transmembrane region" description="Helical" evidence="1">
    <location>
        <begin position="86"/>
        <end position="108"/>
    </location>
</feature>
<dbReference type="Proteomes" id="UP001430377">
    <property type="component" value="Unassembled WGS sequence"/>
</dbReference>
<keyword evidence="2" id="KW-0378">Hydrolase</keyword>
<organism evidence="2 3">
    <name type="scientific">Haloarcula rubra</name>
    <dbReference type="NCBI Taxonomy" id="2487747"/>
    <lineage>
        <taxon>Archaea</taxon>
        <taxon>Methanobacteriati</taxon>
        <taxon>Methanobacteriota</taxon>
        <taxon>Stenosarchaea group</taxon>
        <taxon>Halobacteria</taxon>
        <taxon>Halobacteriales</taxon>
        <taxon>Haloarculaceae</taxon>
        <taxon>Haloarcula</taxon>
    </lineage>
</organism>